<dbReference type="SMART" id="SM00530">
    <property type="entry name" value="HTH_XRE"/>
    <property type="match status" value="1"/>
</dbReference>
<dbReference type="InterPro" id="IPR010982">
    <property type="entry name" value="Lambda_DNA-bd_dom_sf"/>
</dbReference>
<dbReference type="GO" id="GO:0003677">
    <property type="term" value="F:DNA binding"/>
    <property type="evidence" value="ECO:0007669"/>
    <property type="project" value="InterPro"/>
</dbReference>
<evidence type="ECO:0000313" key="3">
    <source>
        <dbReference type="Proteomes" id="UP000254400"/>
    </source>
</evidence>
<protein>
    <submittedName>
        <fullName evidence="2">Helix-turn-helix domain-containing protein</fullName>
    </submittedName>
</protein>
<reference evidence="2 3" key="1">
    <citation type="submission" date="2018-06" db="EMBL/GenBank/DDBJ databases">
        <authorList>
            <consortium name="Pathogen Informatics"/>
            <person name="Doyle S."/>
        </authorList>
    </citation>
    <scope>NUCLEOTIDE SEQUENCE [LARGE SCALE GENOMIC DNA]</scope>
    <source>
        <strain evidence="2 3">NCTC10343</strain>
    </source>
</reference>
<sequence>MYNTTTTILTEIAKHMRDHDLILSDLARAAEMNPGTMSSIINGNRTLSVDQLDRITQAMGYPVGYYYERYVSEYLAEANPNWRRMSPFIHNCARLNKLDCIHDVVNLLMDKLGYSESLFELAEELFHEKMYQAATILYENVAISEKKQYSERLAMCQYRLFHTRQGDNQEKNYEAAVQFEIYVDRLDEIEQLDALKDLANTYRSLRKWDKVELFAKALGDKAKIQYKLEQERHPSKKENAKKPSFPLFAYWAFSHLLRAEVCEAHKDYEKALQHTYKYGDLSWVKETDDTTLKWKRQYEEWAVGNTYLNKILAGEICVLSDYLVYISSRKDEILPALDIIVDSANRYHFDVDVILKQFEGEISSLLEQQKIESFYTKRFITERFMHFSKELSIYYLTKKRYSDGFKFLISCLEKSTLINNKSYIIKCMKLYESYREYASFDVKTAYRKLINEVDQDEA</sequence>
<dbReference type="PROSITE" id="PS50943">
    <property type="entry name" value="HTH_CROC1"/>
    <property type="match status" value="1"/>
</dbReference>
<accession>A0A378XXB0</accession>
<proteinExistence type="predicted"/>
<gene>
    <name evidence="2" type="ORF">NCTC10343_01759</name>
</gene>
<feature type="domain" description="HTH cro/C1-type" evidence="1">
    <location>
        <begin position="23"/>
        <end position="66"/>
    </location>
</feature>
<evidence type="ECO:0000259" key="1">
    <source>
        <dbReference type="PROSITE" id="PS50943"/>
    </source>
</evidence>
<dbReference type="Proteomes" id="UP000254400">
    <property type="component" value="Unassembled WGS sequence"/>
</dbReference>
<name>A0A378XXB0_PAEPO</name>
<dbReference type="AlphaFoldDB" id="A0A378XXB0"/>
<evidence type="ECO:0000313" key="2">
    <source>
        <dbReference type="EMBL" id="SUA68580.1"/>
    </source>
</evidence>
<dbReference type="SUPFAM" id="SSF47413">
    <property type="entry name" value="lambda repressor-like DNA-binding domains"/>
    <property type="match status" value="1"/>
</dbReference>
<dbReference type="EMBL" id="UGSC01000001">
    <property type="protein sequence ID" value="SUA68580.1"/>
    <property type="molecule type" value="Genomic_DNA"/>
</dbReference>
<organism evidence="2 3">
    <name type="scientific">Paenibacillus polymyxa</name>
    <name type="common">Bacillus polymyxa</name>
    <dbReference type="NCBI Taxonomy" id="1406"/>
    <lineage>
        <taxon>Bacteria</taxon>
        <taxon>Bacillati</taxon>
        <taxon>Bacillota</taxon>
        <taxon>Bacilli</taxon>
        <taxon>Bacillales</taxon>
        <taxon>Paenibacillaceae</taxon>
        <taxon>Paenibacillus</taxon>
    </lineage>
</organism>
<dbReference type="Gene3D" id="1.10.260.40">
    <property type="entry name" value="lambda repressor-like DNA-binding domains"/>
    <property type="match status" value="1"/>
</dbReference>
<dbReference type="InterPro" id="IPR001387">
    <property type="entry name" value="Cro/C1-type_HTH"/>
</dbReference>